<dbReference type="Pfam" id="PF01425">
    <property type="entry name" value="Amidase"/>
    <property type="match status" value="1"/>
</dbReference>
<dbReference type="InterPro" id="IPR020556">
    <property type="entry name" value="Amidase_CS"/>
</dbReference>
<evidence type="ECO:0000259" key="1">
    <source>
        <dbReference type="Pfam" id="PF01425"/>
    </source>
</evidence>
<evidence type="ECO:0000313" key="2">
    <source>
        <dbReference type="EMBL" id="WRQ88086.1"/>
    </source>
</evidence>
<feature type="domain" description="Amidase" evidence="1">
    <location>
        <begin position="33"/>
        <end position="401"/>
    </location>
</feature>
<keyword evidence="3" id="KW-1185">Reference proteome</keyword>
<sequence>MDFAAWQSRFDTDPSAPAAIFRERCAALPTAQQAAIWATPPDSSAWTAAAAAIDDTALPLRGVPFAIKDLFHLAGQPTRSGGILRPRRPKADGTLVARLRALGAIPVGKTHLHEFAYGLTGENQHYGQVEHPHFPGHDAGGSSSGSAAAVAAGLVPFALGTDTGGSLRVPAAFCGLYSWRETPHHAFIADAFPLAPSFDTAGWLTRSATDLRTLHTALRGTFPTSAQTPRGAWVPPSVFGVTPRDYYAAALDETAARFTSETLAADDLLCRTFKGTNAAYSILQSTEAYAVHQDDLDRHRDDYGEAVWGRIDRGRRWTAAQVDDAQVKAMRVRLAFARTFEDYDFLILPVSTQPSPPTGALDQSLRDALLDFTTPVSLAGLPALTVPVPLPNGFSLGVHIVFPSRHSAALDWVLSRCESC</sequence>
<dbReference type="PANTHER" id="PTHR11895:SF176">
    <property type="entry name" value="AMIDASE AMID-RELATED"/>
    <property type="match status" value="1"/>
</dbReference>
<dbReference type="SUPFAM" id="SSF75304">
    <property type="entry name" value="Amidase signature (AS) enzymes"/>
    <property type="match status" value="1"/>
</dbReference>
<evidence type="ECO:0000313" key="3">
    <source>
        <dbReference type="Proteomes" id="UP000738431"/>
    </source>
</evidence>
<dbReference type="PANTHER" id="PTHR11895">
    <property type="entry name" value="TRANSAMIDASE"/>
    <property type="match status" value="1"/>
</dbReference>
<dbReference type="Proteomes" id="UP000738431">
    <property type="component" value="Chromosome"/>
</dbReference>
<dbReference type="EMBL" id="CP139781">
    <property type="protein sequence ID" value="WRQ88086.1"/>
    <property type="molecule type" value="Genomic_DNA"/>
</dbReference>
<dbReference type="InterPro" id="IPR023631">
    <property type="entry name" value="Amidase_dom"/>
</dbReference>
<dbReference type="RefSeq" id="WP_221028880.1">
    <property type="nucleotide sequence ID" value="NZ_CP139781.1"/>
</dbReference>
<reference evidence="2 3" key="1">
    <citation type="submission" date="2023-12" db="EMBL/GenBank/DDBJ databases">
        <title>Description of an unclassified Opitutus bacterium of Verrucomicrobiota.</title>
        <authorList>
            <person name="Zhang D.-F."/>
        </authorList>
    </citation>
    <scope>NUCLEOTIDE SEQUENCE [LARGE SCALE GENOMIC DNA]</scope>
    <source>
        <strain evidence="2 3">WL0086</strain>
    </source>
</reference>
<proteinExistence type="predicted"/>
<name>A0ABZ1C998_9BACT</name>
<organism evidence="2 3">
    <name type="scientific">Actomonas aquatica</name>
    <dbReference type="NCBI Taxonomy" id="2866162"/>
    <lineage>
        <taxon>Bacteria</taxon>
        <taxon>Pseudomonadati</taxon>
        <taxon>Verrucomicrobiota</taxon>
        <taxon>Opitutia</taxon>
        <taxon>Opitutales</taxon>
        <taxon>Opitutaceae</taxon>
        <taxon>Actomonas</taxon>
    </lineage>
</organism>
<dbReference type="PROSITE" id="PS00571">
    <property type="entry name" value="AMIDASES"/>
    <property type="match status" value="1"/>
</dbReference>
<dbReference type="InterPro" id="IPR000120">
    <property type="entry name" value="Amidase"/>
</dbReference>
<dbReference type="Gene3D" id="3.90.1300.10">
    <property type="entry name" value="Amidase signature (AS) domain"/>
    <property type="match status" value="1"/>
</dbReference>
<dbReference type="InterPro" id="IPR036928">
    <property type="entry name" value="AS_sf"/>
</dbReference>
<accession>A0ABZ1C998</accession>
<protein>
    <submittedName>
        <fullName evidence="2">Amidase</fullName>
    </submittedName>
</protein>
<gene>
    <name evidence="2" type="ORF">K1X11_001620</name>
</gene>